<accession>A0A1I8Q071</accession>
<dbReference type="InterPro" id="IPR050111">
    <property type="entry name" value="C-type_lectin/snaclec_domain"/>
</dbReference>
<dbReference type="OrthoDB" id="7357196at2759"/>
<dbReference type="STRING" id="35570.A0A1I8Q071"/>
<dbReference type="Proteomes" id="UP000095300">
    <property type="component" value="Unassembled WGS sequence"/>
</dbReference>
<dbReference type="InterPro" id="IPR018378">
    <property type="entry name" value="C-type_lectin_CS"/>
</dbReference>
<name>A0A1I8Q071_STOCA</name>
<gene>
    <name evidence="4" type="primary">106091437</name>
</gene>
<protein>
    <recommendedName>
        <fullName evidence="3">C-type lectin domain-containing protein</fullName>
    </recommendedName>
</protein>
<dbReference type="InterPro" id="IPR016186">
    <property type="entry name" value="C-type_lectin-like/link_sf"/>
</dbReference>
<dbReference type="CDD" id="cd00037">
    <property type="entry name" value="CLECT"/>
    <property type="match status" value="1"/>
</dbReference>
<feature type="domain" description="C-type lectin" evidence="3">
    <location>
        <begin position="26"/>
        <end position="144"/>
    </location>
</feature>
<dbReference type="AlphaFoldDB" id="A0A1I8Q071"/>
<dbReference type="VEuPathDB" id="VectorBase:SCAU012648"/>
<sequence>MKSVIILSTLVYIASATVVRKWHRSDNGALYFIEPEQKFNWFEAWNECARKNMSLIAIDRYEGHYQIDSLIRKLFTTCPSFWLAGNDNAVDGRYEWATTGEIFTFTNWGSGQPGRTTGEHCILLWTTWDWHDLTCTHKLGFICEENRAVKEKCKGKDSDDYMGFGKTFIWRNYNGNVN</sequence>
<dbReference type="SUPFAM" id="SSF56436">
    <property type="entry name" value="C-type lectin-like"/>
    <property type="match status" value="1"/>
</dbReference>
<proteinExistence type="predicted"/>
<dbReference type="SMART" id="SM00034">
    <property type="entry name" value="CLECT"/>
    <property type="match status" value="1"/>
</dbReference>
<dbReference type="InterPro" id="IPR016187">
    <property type="entry name" value="CTDL_fold"/>
</dbReference>
<dbReference type="PANTHER" id="PTHR22803">
    <property type="entry name" value="MANNOSE, PHOSPHOLIPASE, LECTIN RECEPTOR RELATED"/>
    <property type="match status" value="1"/>
</dbReference>
<evidence type="ECO:0000313" key="5">
    <source>
        <dbReference type="Proteomes" id="UP000095300"/>
    </source>
</evidence>
<dbReference type="PROSITE" id="PS50041">
    <property type="entry name" value="C_TYPE_LECTIN_2"/>
    <property type="match status" value="1"/>
</dbReference>
<keyword evidence="1" id="KW-1015">Disulfide bond</keyword>
<evidence type="ECO:0000313" key="4">
    <source>
        <dbReference type="EnsemblMetazoa" id="SCAU012648-PA"/>
    </source>
</evidence>
<dbReference type="PROSITE" id="PS00615">
    <property type="entry name" value="C_TYPE_LECTIN_1"/>
    <property type="match status" value="1"/>
</dbReference>
<feature type="chain" id="PRO_5009327600" description="C-type lectin domain-containing protein" evidence="2">
    <location>
        <begin position="17"/>
        <end position="178"/>
    </location>
</feature>
<keyword evidence="2" id="KW-0732">Signal</keyword>
<evidence type="ECO:0000259" key="3">
    <source>
        <dbReference type="PROSITE" id="PS50041"/>
    </source>
</evidence>
<keyword evidence="5" id="KW-1185">Reference proteome</keyword>
<dbReference type="InterPro" id="IPR001304">
    <property type="entry name" value="C-type_lectin-like"/>
</dbReference>
<dbReference type="EnsemblMetazoa" id="SCAU012648-RA">
    <property type="protein sequence ID" value="SCAU012648-PA"/>
    <property type="gene ID" value="SCAU012648"/>
</dbReference>
<dbReference type="KEGG" id="scac:106091437"/>
<dbReference type="Gene3D" id="3.10.100.10">
    <property type="entry name" value="Mannose-Binding Protein A, subunit A"/>
    <property type="match status" value="1"/>
</dbReference>
<evidence type="ECO:0000256" key="1">
    <source>
        <dbReference type="ARBA" id="ARBA00023157"/>
    </source>
</evidence>
<dbReference type="Pfam" id="PF00059">
    <property type="entry name" value="Lectin_C"/>
    <property type="match status" value="1"/>
</dbReference>
<feature type="signal peptide" evidence="2">
    <location>
        <begin position="1"/>
        <end position="16"/>
    </location>
</feature>
<evidence type="ECO:0000256" key="2">
    <source>
        <dbReference type="SAM" id="SignalP"/>
    </source>
</evidence>
<reference evidence="4" key="1">
    <citation type="submission" date="2020-05" db="UniProtKB">
        <authorList>
            <consortium name="EnsemblMetazoa"/>
        </authorList>
    </citation>
    <scope>IDENTIFICATION</scope>
    <source>
        <strain evidence="4">USDA</strain>
    </source>
</reference>
<organism evidence="4 5">
    <name type="scientific">Stomoxys calcitrans</name>
    <name type="common">Stable fly</name>
    <name type="synonym">Conops calcitrans</name>
    <dbReference type="NCBI Taxonomy" id="35570"/>
    <lineage>
        <taxon>Eukaryota</taxon>
        <taxon>Metazoa</taxon>
        <taxon>Ecdysozoa</taxon>
        <taxon>Arthropoda</taxon>
        <taxon>Hexapoda</taxon>
        <taxon>Insecta</taxon>
        <taxon>Pterygota</taxon>
        <taxon>Neoptera</taxon>
        <taxon>Endopterygota</taxon>
        <taxon>Diptera</taxon>
        <taxon>Brachycera</taxon>
        <taxon>Muscomorpha</taxon>
        <taxon>Muscoidea</taxon>
        <taxon>Muscidae</taxon>
        <taxon>Stomoxys</taxon>
    </lineage>
</organism>